<dbReference type="KEGG" id="thal:A1OE_803"/>
<dbReference type="Proteomes" id="UP000010077">
    <property type="component" value="Chromosome"/>
</dbReference>
<reference evidence="1 2" key="1">
    <citation type="journal article" date="2012" name="Proc. Natl. Acad. Sci. U.S.A.">
        <title>Genome streamlining and chemical defense in a coral reef symbiosis.</title>
        <authorList>
            <person name="Kwan J.C."/>
            <person name="Donia M.S."/>
            <person name="Han A.W."/>
            <person name="Hirose E."/>
            <person name="Haygood M.G."/>
            <person name="Schmidt E.W."/>
        </authorList>
    </citation>
    <scope>NUCLEOTIDE SEQUENCE [LARGE SCALE GENOMIC DNA]</scope>
    <source>
        <strain evidence="1 2">L2</strain>
    </source>
</reference>
<organism evidence="1 2">
    <name type="scientific">Candidatus Endolissoclinum faulkneri L2</name>
    <dbReference type="NCBI Taxonomy" id="1193729"/>
    <lineage>
        <taxon>Bacteria</taxon>
        <taxon>Pseudomonadati</taxon>
        <taxon>Pseudomonadota</taxon>
        <taxon>Alphaproteobacteria</taxon>
        <taxon>Rhodospirillales</taxon>
        <taxon>Rhodospirillaceae</taxon>
        <taxon>Candidatus Endolissoclinum</taxon>
    </lineage>
</organism>
<sequence length="37" mass="4203">MNHSLYLALLVVLNYIKGGAYLKHAFNHSISSEDLNR</sequence>
<dbReference type="AlphaFoldDB" id="K7Z4Q6"/>
<keyword evidence="2" id="KW-1185">Reference proteome</keyword>
<protein>
    <submittedName>
        <fullName evidence="1">Uncharacterized protein</fullName>
    </submittedName>
</protein>
<evidence type="ECO:0000313" key="1">
    <source>
        <dbReference type="EMBL" id="AFX98988.1"/>
    </source>
</evidence>
<dbReference type="HOGENOM" id="CLU_3341678_0_0_5"/>
<name>K7Z4Q6_9PROT</name>
<dbReference type="EMBL" id="CP003539">
    <property type="protein sequence ID" value="AFX98988.1"/>
    <property type="molecule type" value="Genomic_DNA"/>
</dbReference>
<accession>K7Z4Q6</accession>
<proteinExistence type="predicted"/>
<evidence type="ECO:0000313" key="2">
    <source>
        <dbReference type="Proteomes" id="UP000010077"/>
    </source>
</evidence>
<gene>
    <name evidence="1" type="ORF">A1OE_803</name>
</gene>
<dbReference type="STRING" id="1193729.A1OE_803"/>